<organism evidence="2 3">
    <name type="scientific">Paenibacillus favisporus</name>
    <dbReference type="NCBI Taxonomy" id="221028"/>
    <lineage>
        <taxon>Bacteria</taxon>
        <taxon>Bacillati</taxon>
        <taxon>Bacillota</taxon>
        <taxon>Bacilli</taxon>
        <taxon>Bacillales</taxon>
        <taxon>Paenibacillaceae</taxon>
        <taxon>Paenibacillus</taxon>
    </lineage>
</organism>
<name>A0ABV2EZC6_9BACL</name>
<evidence type="ECO:0000313" key="3">
    <source>
        <dbReference type="Proteomes" id="UP001549098"/>
    </source>
</evidence>
<dbReference type="Pfam" id="PF17453">
    <property type="entry name" value="Sigma_M_inh"/>
    <property type="match status" value="1"/>
</dbReference>
<feature type="transmembrane region" description="Helical" evidence="1">
    <location>
        <begin position="21"/>
        <end position="45"/>
    </location>
</feature>
<feature type="transmembrane region" description="Helical" evidence="1">
    <location>
        <begin position="51"/>
        <end position="71"/>
    </location>
</feature>
<proteinExistence type="predicted"/>
<keyword evidence="1" id="KW-0812">Transmembrane</keyword>
<accession>A0ABV2EZC6</accession>
<gene>
    <name evidence="2" type="ORF">ABID47_001449</name>
</gene>
<evidence type="ECO:0008006" key="4">
    <source>
        <dbReference type="Google" id="ProtNLM"/>
    </source>
</evidence>
<keyword evidence="1" id="KW-0472">Membrane</keyword>
<reference evidence="2 3" key="1">
    <citation type="submission" date="2024-06" db="EMBL/GenBank/DDBJ databases">
        <title>Genomic Encyclopedia of Type Strains, Phase IV (KMG-IV): sequencing the most valuable type-strain genomes for metagenomic binning, comparative biology and taxonomic classification.</title>
        <authorList>
            <person name="Goeker M."/>
        </authorList>
    </citation>
    <scope>NUCLEOTIDE SEQUENCE [LARGE SCALE GENOMIC DNA]</scope>
    <source>
        <strain evidence="2 3">DSM 17253</strain>
    </source>
</reference>
<comment type="caution">
    <text evidence="2">The sequence shown here is derived from an EMBL/GenBank/DDBJ whole genome shotgun (WGS) entry which is preliminary data.</text>
</comment>
<dbReference type="InterPro" id="IPR020496">
    <property type="entry name" value="YhdK"/>
</dbReference>
<dbReference type="EMBL" id="JBEPLV010000001">
    <property type="protein sequence ID" value="MET3544855.1"/>
    <property type="molecule type" value="Genomic_DNA"/>
</dbReference>
<feature type="transmembrane region" description="Helical" evidence="1">
    <location>
        <begin position="83"/>
        <end position="107"/>
    </location>
</feature>
<keyword evidence="1" id="KW-1133">Transmembrane helix</keyword>
<keyword evidence="3" id="KW-1185">Reference proteome</keyword>
<dbReference type="Proteomes" id="UP001549098">
    <property type="component" value="Unassembled WGS sequence"/>
</dbReference>
<evidence type="ECO:0000256" key="1">
    <source>
        <dbReference type="SAM" id="Phobius"/>
    </source>
</evidence>
<evidence type="ECO:0000313" key="2">
    <source>
        <dbReference type="EMBL" id="MET3544855.1"/>
    </source>
</evidence>
<dbReference type="RefSeq" id="WP_354495492.1">
    <property type="nucleotide sequence ID" value="NZ_JBEPLV010000001.1"/>
</dbReference>
<protein>
    <recommendedName>
        <fullName evidence="4">DUF4064 domain-containing protein</fullName>
    </recommendedName>
</protein>
<sequence>MELVFLKGKDPNKKEWTWKWQIFNILGMISSFLGILELAIINIGLIQQDLLVMNIFPLKETGIIGLVLGVLGLFKKRGTRSYAWWGIILNAFILFFSYTILISALFINTKP</sequence>